<dbReference type="InterPro" id="IPR015813">
    <property type="entry name" value="Pyrv/PenolPyrv_kinase-like_dom"/>
</dbReference>
<dbReference type="InterPro" id="IPR015806">
    <property type="entry name" value="Pyrv_Knase_insert_dom_sf"/>
</dbReference>
<feature type="domain" description="Pyruvate kinase barrel" evidence="14">
    <location>
        <begin position="18"/>
        <end position="89"/>
    </location>
</feature>
<dbReference type="GeneID" id="25739737"/>
<dbReference type="Proteomes" id="UP000054498">
    <property type="component" value="Unassembled WGS sequence"/>
</dbReference>
<gene>
    <name evidence="15" type="ORF">MNEG_6861</name>
</gene>
<evidence type="ECO:0000256" key="7">
    <source>
        <dbReference type="ARBA" id="ARBA00022741"/>
    </source>
</evidence>
<evidence type="ECO:0000259" key="14">
    <source>
        <dbReference type="Pfam" id="PF00224"/>
    </source>
</evidence>
<dbReference type="GO" id="GO:0000287">
    <property type="term" value="F:magnesium ion binding"/>
    <property type="evidence" value="ECO:0007669"/>
    <property type="project" value="InterPro"/>
</dbReference>
<proteinExistence type="inferred from homology"/>
<organism evidence="15 16">
    <name type="scientific">Monoraphidium neglectum</name>
    <dbReference type="NCBI Taxonomy" id="145388"/>
    <lineage>
        <taxon>Eukaryota</taxon>
        <taxon>Viridiplantae</taxon>
        <taxon>Chlorophyta</taxon>
        <taxon>core chlorophytes</taxon>
        <taxon>Chlorophyceae</taxon>
        <taxon>CS clade</taxon>
        <taxon>Sphaeropleales</taxon>
        <taxon>Selenastraceae</taxon>
        <taxon>Monoraphidium</taxon>
    </lineage>
</organism>
<reference evidence="15 16" key="1">
    <citation type="journal article" date="2013" name="BMC Genomics">
        <title>Reconstruction of the lipid metabolism for the microalga Monoraphidium neglectum from its genome sequence reveals characteristics suitable for biofuel production.</title>
        <authorList>
            <person name="Bogen C."/>
            <person name="Al-Dilaimi A."/>
            <person name="Albersmeier A."/>
            <person name="Wichmann J."/>
            <person name="Grundmann M."/>
            <person name="Rupp O."/>
            <person name="Lauersen K.J."/>
            <person name="Blifernez-Klassen O."/>
            <person name="Kalinowski J."/>
            <person name="Goesmann A."/>
            <person name="Mussgnug J.H."/>
            <person name="Kruse O."/>
        </authorList>
    </citation>
    <scope>NUCLEOTIDE SEQUENCE [LARGE SCALE GENOMIC DNA]</scope>
    <source>
        <strain evidence="15 16">SAG 48.87</strain>
    </source>
</reference>
<comment type="cofactor">
    <cofactor evidence="1">
        <name>K(+)</name>
        <dbReference type="ChEBI" id="CHEBI:29103"/>
    </cofactor>
</comment>
<evidence type="ECO:0000256" key="2">
    <source>
        <dbReference type="ARBA" id="ARBA00004997"/>
    </source>
</evidence>
<evidence type="ECO:0000256" key="3">
    <source>
        <dbReference type="ARBA" id="ARBA00008663"/>
    </source>
</evidence>
<dbReference type="PANTHER" id="PTHR11817">
    <property type="entry name" value="PYRUVATE KINASE"/>
    <property type="match status" value="1"/>
</dbReference>
<dbReference type="Gene3D" id="3.20.20.60">
    <property type="entry name" value="Phosphoenolpyruvate-binding domains"/>
    <property type="match status" value="1"/>
</dbReference>
<evidence type="ECO:0000256" key="13">
    <source>
        <dbReference type="RuleBase" id="RU000504"/>
    </source>
</evidence>
<evidence type="ECO:0000256" key="11">
    <source>
        <dbReference type="ARBA" id="ARBA00023152"/>
    </source>
</evidence>
<keyword evidence="9" id="KW-0067">ATP-binding</keyword>
<keyword evidence="8 13" id="KW-0418">Kinase</keyword>
<sequence length="394" mass="40851">MASLCRSTADDPGARAPATKICATIGPASQDVDTLRAMLRAGMSLARINLTWGPLDFHRRTLANLQTATRLEQRLCGVVVGTSGREIPVIGRPTSRDTNGWWRHTEDLAFEAGARVVVTAREGAEASGSVLPIGFKEFAGEAGVCKVLEAALLVARLKASLVSPGDVLYVGRYMTLGSTQGVTPDPSASLLTLRVLSVSSPGDVECEALNTATLSGLSLAASFPDMIDFVAVSYVRCATDVAAARAALDAAGLTCAGVAAEVNTAAALGRFAEILDESNAVILNRGALGLEVPPEKLCPLQKALVLAANLVGKPVAINMLVDSMVGAPRPTRAEATDVANAVLDGVDALQCGAETLRGSYPVDAVSTLARICREAELVGFEPGSQRARRTAGSQ</sequence>
<comment type="pathway">
    <text evidence="2 13">Carbohydrate degradation; glycolysis; pyruvate from D-glyceraldehyde 3-phosphate: step 5/5.</text>
</comment>
<comment type="similarity">
    <text evidence="3 13">Belongs to the pyruvate kinase family.</text>
</comment>
<name>A0A0D2JPQ7_9CHLO</name>
<dbReference type="GO" id="GO:0030955">
    <property type="term" value="F:potassium ion binding"/>
    <property type="evidence" value="ECO:0007669"/>
    <property type="project" value="InterPro"/>
</dbReference>
<dbReference type="PRINTS" id="PR01050">
    <property type="entry name" value="PYRUVTKNASE"/>
</dbReference>
<comment type="catalytic activity">
    <reaction evidence="13">
        <text>pyruvate + ATP = phosphoenolpyruvate + ADP + H(+)</text>
        <dbReference type="Rhea" id="RHEA:18157"/>
        <dbReference type="ChEBI" id="CHEBI:15361"/>
        <dbReference type="ChEBI" id="CHEBI:15378"/>
        <dbReference type="ChEBI" id="CHEBI:30616"/>
        <dbReference type="ChEBI" id="CHEBI:58702"/>
        <dbReference type="ChEBI" id="CHEBI:456216"/>
        <dbReference type="EC" id="2.7.1.40"/>
    </reaction>
</comment>
<protein>
    <recommendedName>
        <fullName evidence="4 13">Pyruvate kinase</fullName>
        <ecNumber evidence="4 13">2.7.1.40</ecNumber>
    </recommendedName>
</protein>
<dbReference type="OrthoDB" id="108365at2759"/>
<dbReference type="UniPathway" id="UPA00109">
    <property type="reaction ID" value="UER00188"/>
</dbReference>
<evidence type="ECO:0000256" key="10">
    <source>
        <dbReference type="ARBA" id="ARBA00022842"/>
    </source>
</evidence>
<keyword evidence="5 13" id="KW-0808">Transferase</keyword>
<dbReference type="InterPro" id="IPR001697">
    <property type="entry name" value="Pyr_Knase"/>
</dbReference>
<dbReference type="RefSeq" id="XP_013900117.1">
    <property type="nucleotide sequence ID" value="XM_014044663.1"/>
</dbReference>
<evidence type="ECO:0000256" key="9">
    <source>
        <dbReference type="ARBA" id="ARBA00022840"/>
    </source>
</evidence>
<evidence type="ECO:0000256" key="6">
    <source>
        <dbReference type="ARBA" id="ARBA00022723"/>
    </source>
</evidence>
<evidence type="ECO:0000313" key="15">
    <source>
        <dbReference type="EMBL" id="KIZ01098.1"/>
    </source>
</evidence>
<evidence type="ECO:0000256" key="4">
    <source>
        <dbReference type="ARBA" id="ARBA00012142"/>
    </source>
</evidence>
<dbReference type="GO" id="GO:0005524">
    <property type="term" value="F:ATP binding"/>
    <property type="evidence" value="ECO:0007669"/>
    <property type="project" value="UniProtKB-KW"/>
</dbReference>
<evidence type="ECO:0000256" key="8">
    <source>
        <dbReference type="ARBA" id="ARBA00022777"/>
    </source>
</evidence>
<dbReference type="EMBL" id="KK101378">
    <property type="protein sequence ID" value="KIZ01098.1"/>
    <property type="molecule type" value="Genomic_DNA"/>
</dbReference>
<dbReference type="KEGG" id="mng:MNEG_6861"/>
<feature type="domain" description="Pyruvate kinase barrel" evidence="14">
    <location>
        <begin position="222"/>
        <end position="365"/>
    </location>
</feature>
<dbReference type="InterPro" id="IPR040442">
    <property type="entry name" value="Pyrv_kinase-like_dom_sf"/>
</dbReference>
<keyword evidence="10 13" id="KW-0460">Magnesium</keyword>
<dbReference type="Gene3D" id="2.40.33.10">
    <property type="entry name" value="PK beta-barrel domain-like"/>
    <property type="match status" value="1"/>
</dbReference>
<keyword evidence="6" id="KW-0479">Metal-binding</keyword>
<keyword evidence="16" id="KW-1185">Reference proteome</keyword>
<evidence type="ECO:0000256" key="5">
    <source>
        <dbReference type="ARBA" id="ARBA00022679"/>
    </source>
</evidence>
<dbReference type="SUPFAM" id="SSF51621">
    <property type="entry name" value="Phosphoenolpyruvate/pyruvate domain"/>
    <property type="match status" value="1"/>
</dbReference>
<keyword evidence="11 13" id="KW-0324">Glycolysis</keyword>
<evidence type="ECO:0000256" key="12">
    <source>
        <dbReference type="ARBA" id="ARBA00023317"/>
    </source>
</evidence>
<dbReference type="AlphaFoldDB" id="A0A0D2JPQ7"/>
<dbReference type="STRING" id="145388.A0A0D2JPQ7"/>
<dbReference type="Pfam" id="PF00224">
    <property type="entry name" value="PK"/>
    <property type="match status" value="2"/>
</dbReference>
<keyword evidence="12" id="KW-0670">Pyruvate</keyword>
<evidence type="ECO:0000313" key="16">
    <source>
        <dbReference type="Proteomes" id="UP000054498"/>
    </source>
</evidence>
<dbReference type="GO" id="GO:0016301">
    <property type="term" value="F:kinase activity"/>
    <property type="evidence" value="ECO:0007669"/>
    <property type="project" value="UniProtKB-KW"/>
</dbReference>
<dbReference type="InterPro" id="IPR015793">
    <property type="entry name" value="Pyrv_Knase_brl"/>
</dbReference>
<keyword evidence="7" id="KW-0547">Nucleotide-binding</keyword>
<accession>A0A0D2JPQ7</accession>
<evidence type="ECO:0000256" key="1">
    <source>
        <dbReference type="ARBA" id="ARBA00001958"/>
    </source>
</evidence>
<dbReference type="EC" id="2.7.1.40" evidence="4 13"/>
<dbReference type="GO" id="GO:0004743">
    <property type="term" value="F:pyruvate kinase activity"/>
    <property type="evidence" value="ECO:0007669"/>
    <property type="project" value="UniProtKB-EC"/>
</dbReference>